<feature type="binding site" evidence="9">
    <location>
        <position position="59"/>
    </location>
    <ligand>
        <name>substrate</name>
    </ligand>
</feature>
<comment type="catalytic activity">
    <reaction evidence="8 9">
        <text>(2S,6S)-2,6-diaminopimelate = meso-2,6-diaminopimelate</text>
        <dbReference type="Rhea" id="RHEA:15393"/>
        <dbReference type="ChEBI" id="CHEBI:57609"/>
        <dbReference type="ChEBI" id="CHEBI:57791"/>
        <dbReference type="EC" id="5.1.1.7"/>
    </reaction>
</comment>
<feature type="binding site" evidence="9">
    <location>
        <position position="39"/>
    </location>
    <ligand>
        <name>substrate</name>
    </ligand>
</feature>
<dbReference type="EC" id="5.1.1.7" evidence="3 9"/>
<keyword evidence="4 9" id="KW-0963">Cytoplasm</keyword>
<feature type="binding site" evidence="9">
    <location>
        <position position="163"/>
    </location>
    <ligand>
        <name>substrate</name>
    </ligand>
</feature>
<dbReference type="GO" id="GO:0009089">
    <property type="term" value="P:lysine biosynthetic process via diaminopimelate"/>
    <property type="evidence" value="ECO:0007669"/>
    <property type="project" value="UniProtKB-UniRule"/>
</dbReference>
<dbReference type="InterPro" id="IPR001653">
    <property type="entry name" value="DAP_epimerase_DapF"/>
</dbReference>
<feature type="binding site" evidence="9">
    <location>
        <position position="6"/>
    </location>
    <ligand>
        <name>substrate</name>
    </ligand>
</feature>
<dbReference type="GO" id="GO:0008837">
    <property type="term" value="F:diaminopimelate epimerase activity"/>
    <property type="evidence" value="ECO:0007669"/>
    <property type="project" value="UniProtKB-UniRule"/>
</dbReference>
<comment type="similarity">
    <text evidence="2 9">Belongs to the diaminopimelate epimerase family.</text>
</comment>
<evidence type="ECO:0000256" key="6">
    <source>
        <dbReference type="ARBA" id="ARBA00023154"/>
    </source>
</evidence>
<comment type="caution">
    <text evidence="11">The sequence shown here is derived from an EMBL/GenBank/DDBJ whole genome shotgun (WGS) entry which is preliminary data.</text>
</comment>
<protein>
    <recommendedName>
        <fullName evidence="3 9">Diaminopimelate epimerase</fullName>
        <shortName evidence="9">DAP epimerase</shortName>
        <ecNumber evidence="3 9">5.1.1.7</ecNumber>
    </recommendedName>
    <alternativeName>
        <fullName evidence="9">PLP-independent amino acid racemase</fullName>
    </alternativeName>
</protein>
<dbReference type="AlphaFoldDB" id="A0A433SDZ3"/>
<keyword evidence="6 9" id="KW-0457">Lysine biosynthesis</keyword>
<evidence type="ECO:0000256" key="2">
    <source>
        <dbReference type="ARBA" id="ARBA00010219"/>
    </source>
</evidence>
<comment type="subcellular location">
    <subcellularLocation>
        <location evidence="9">Cytoplasm</location>
    </subcellularLocation>
</comment>
<dbReference type="InterPro" id="IPR018510">
    <property type="entry name" value="DAP_epimerase_AS"/>
</dbReference>
<feature type="binding site" evidence="9">
    <location>
        <begin position="69"/>
        <end position="70"/>
    </location>
    <ligand>
        <name>substrate</name>
    </ligand>
</feature>
<evidence type="ECO:0000256" key="5">
    <source>
        <dbReference type="ARBA" id="ARBA00022605"/>
    </source>
</evidence>
<gene>
    <name evidence="9 11" type="primary">dapF</name>
    <name evidence="11" type="ORF">CUZ56_00872</name>
</gene>
<dbReference type="Pfam" id="PF01678">
    <property type="entry name" value="DAP_epimerase"/>
    <property type="match status" value="2"/>
</dbReference>
<comment type="subunit">
    <text evidence="9">Homodimer.</text>
</comment>
<evidence type="ECO:0000256" key="8">
    <source>
        <dbReference type="ARBA" id="ARBA00051712"/>
    </source>
</evidence>
<feature type="binding site" evidence="9">
    <location>
        <begin position="214"/>
        <end position="215"/>
    </location>
    <ligand>
        <name>substrate</name>
    </ligand>
</feature>
<evidence type="ECO:0000256" key="7">
    <source>
        <dbReference type="ARBA" id="ARBA00023235"/>
    </source>
</evidence>
<keyword evidence="12" id="KW-1185">Reference proteome</keyword>
<dbReference type="PROSITE" id="PS01326">
    <property type="entry name" value="DAP_EPIMERASE"/>
    <property type="match status" value="1"/>
</dbReference>
<evidence type="ECO:0000256" key="10">
    <source>
        <dbReference type="PROSITE-ProRule" id="PRU10125"/>
    </source>
</evidence>
<feature type="site" description="Could be important to modulate the pK values of the two catalytic cysteine residues" evidence="9">
    <location>
        <position position="214"/>
    </location>
</feature>
<evidence type="ECO:0000313" key="12">
    <source>
        <dbReference type="Proteomes" id="UP000286947"/>
    </source>
</evidence>
<evidence type="ECO:0000313" key="11">
    <source>
        <dbReference type="EMBL" id="RUS66935.1"/>
    </source>
</evidence>
<name>A0A433SDZ3_9BURK</name>
<dbReference type="Gene3D" id="3.10.310.10">
    <property type="entry name" value="Diaminopimelate Epimerase, Chain A, domain 1"/>
    <property type="match status" value="2"/>
</dbReference>
<dbReference type="HAMAP" id="MF_00197">
    <property type="entry name" value="DAP_epimerase"/>
    <property type="match status" value="1"/>
</dbReference>
<feature type="active site" description="Proton donor" evidence="9">
    <location>
        <position position="68"/>
    </location>
</feature>
<feature type="active site" description="Proton acceptor" evidence="9">
    <location>
        <position position="223"/>
    </location>
</feature>
<dbReference type="GO" id="GO:0005829">
    <property type="term" value="C:cytosol"/>
    <property type="evidence" value="ECO:0007669"/>
    <property type="project" value="TreeGrafter"/>
</dbReference>
<dbReference type="Proteomes" id="UP000286947">
    <property type="component" value="Unassembled WGS sequence"/>
</dbReference>
<proteinExistence type="inferred from homology"/>
<dbReference type="SUPFAM" id="SSF54506">
    <property type="entry name" value="Diaminopimelate epimerase-like"/>
    <property type="match status" value="2"/>
</dbReference>
<evidence type="ECO:0000256" key="1">
    <source>
        <dbReference type="ARBA" id="ARBA00005196"/>
    </source>
</evidence>
<dbReference type="UniPathway" id="UPA00034">
    <property type="reaction ID" value="UER00025"/>
</dbReference>
<dbReference type="EMBL" id="PQSP01000002">
    <property type="protein sequence ID" value="RUS66935.1"/>
    <property type="molecule type" value="Genomic_DNA"/>
</dbReference>
<comment type="pathway">
    <text evidence="1 9">Amino-acid biosynthesis; L-lysine biosynthesis via DAP pathway; DL-2,6-diaminopimelate from LL-2,6-diaminopimelate: step 1/1.</text>
</comment>
<dbReference type="FunFam" id="3.10.310.10:FF:000001">
    <property type="entry name" value="Diaminopimelate epimerase"/>
    <property type="match status" value="1"/>
</dbReference>
<comment type="function">
    <text evidence="9">Catalyzes the stereoinversion of LL-2,6-diaminopimelate (L,L-DAP) to meso-diaminopimelate (meso-DAP), a precursor of L-lysine and an essential component of the bacterial peptidoglycan.</text>
</comment>
<feature type="binding site" evidence="9">
    <location>
        <begin position="224"/>
        <end position="225"/>
    </location>
    <ligand>
        <name>substrate</name>
    </ligand>
</feature>
<evidence type="ECO:0000256" key="4">
    <source>
        <dbReference type="ARBA" id="ARBA00022490"/>
    </source>
</evidence>
<feature type="active site" evidence="10">
    <location>
        <position position="68"/>
    </location>
</feature>
<reference evidence="11 12" key="1">
    <citation type="submission" date="2018-01" db="EMBL/GenBank/DDBJ databases">
        <title>Saezia sanguinis gen. nov., sp. nov., in the order Burkholderiales isolated from human blood.</title>
        <authorList>
            <person name="Medina-Pascual M.J."/>
            <person name="Valdezate S."/>
            <person name="Monzon S."/>
            <person name="Cuesta I."/>
            <person name="Carrasco G."/>
            <person name="Villalon P."/>
            <person name="Saez-Nieto J.A."/>
        </authorList>
    </citation>
    <scope>NUCLEOTIDE SEQUENCE [LARGE SCALE GENOMIC DNA]</scope>
    <source>
        <strain evidence="11 12">CNM695-12</strain>
    </source>
</reference>
<feature type="binding site" evidence="9">
    <location>
        <position position="196"/>
    </location>
    <ligand>
        <name>substrate</name>
    </ligand>
</feature>
<evidence type="ECO:0000256" key="9">
    <source>
        <dbReference type="HAMAP-Rule" id="MF_00197"/>
    </source>
</evidence>
<keyword evidence="7 9" id="KW-0413">Isomerase</keyword>
<evidence type="ECO:0000256" key="3">
    <source>
        <dbReference type="ARBA" id="ARBA00013080"/>
    </source>
</evidence>
<organism evidence="11 12">
    <name type="scientific">Saezia sanguinis</name>
    <dbReference type="NCBI Taxonomy" id="1965230"/>
    <lineage>
        <taxon>Bacteria</taxon>
        <taxon>Pseudomonadati</taxon>
        <taxon>Pseudomonadota</taxon>
        <taxon>Betaproteobacteria</taxon>
        <taxon>Burkholderiales</taxon>
        <taxon>Saeziaceae</taxon>
        <taxon>Saezia</taxon>
    </lineage>
</organism>
<sequence>MHGAGNDFIVLDATAMPIELHSAAYRQLADRHFGIGADQILIVGPSPAPGIDFSYRIINADGSEVEQCGNGARCFMRFIHEKKLTTKNTVKVRTLAGDIVLQMDDAGHITVNMGAPVFELERIPFVPGNLQPVAHGAWQLWPLPLNAAALPASISCAVVSMGNPHVVQRVDNVDTAPVTETGPLLENHPCFPQRTNVGFMQVVSRQHIKVRVYERGAGETLACGTGICAAVVCGIRLGWLDEQVDVDARGGHLQIRWAFSRGLQEPVWMSGPAQTVFEGVIEL</sequence>
<keyword evidence="5 9" id="KW-0028">Amino-acid biosynthesis</keyword>
<dbReference type="NCBIfam" id="TIGR00652">
    <property type="entry name" value="DapF"/>
    <property type="match status" value="1"/>
</dbReference>
<dbReference type="PANTHER" id="PTHR31689:SF0">
    <property type="entry name" value="DIAMINOPIMELATE EPIMERASE"/>
    <property type="match status" value="1"/>
</dbReference>
<accession>A0A433SDZ3</accession>
<feature type="site" description="Could be important to modulate the pK values of the two catalytic cysteine residues" evidence="9">
    <location>
        <position position="165"/>
    </location>
</feature>
<dbReference type="PANTHER" id="PTHR31689">
    <property type="entry name" value="DIAMINOPIMELATE EPIMERASE, CHLOROPLASTIC"/>
    <property type="match status" value="1"/>
</dbReference>